<evidence type="ECO:0000256" key="7">
    <source>
        <dbReference type="ARBA" id="ARBA00022844"/>
    </source>
</evidence>
<keyword evidence="3" id="KW-0507">mRNA processing</keyword>
<evidence type="ECO:0000256" key="10">
    <source>
        <dbReference type="ARBA" id="ARBA00026159"/>
    </source>
</evidence>
<reference evidence="13" key="1">
    <citation type="journal article" date="2020" name="Sci. Rep.">
        <title>A novel Asfarvirus-like virus identified as a potential cause of mass mortality of abalone.</title>
        <authorList>
            <person name="Matsuyama T."/>
            <person name="Takano T."/>
            <person name="Nishiki I."/>
            <person name="Fujiwara A."/>
            <person name="Kiryu I."/>
            <person name="Inada M."/>
            <person name="Sakai T."/>
            <person name="Terashima S."/>
            <person name="Matsuura Y."/>
            <person name="Isowa K."/>
            <person name="Nakayasu C."/>
        </authorList>
    </citation>
    <scope>NUCLEOTIDE SEQUENCE</scope>
</reference>
<dbReference type="InterPro" id="IPR045355">
    <property type="entry name" value="PolyA_pol_cat_su"/>
</dbReference>
<sequence>MITLPKTDDLDKYPVITHERNIDIKTLWKALDIVKEFCITQELILYGGLGIDFALRKFGDSIYPENELPDYDMLSKKNVHDANKLGEMLADYGFNNISVIKGIHSQTMRVRVDFVPVADISYAPPKIFDLVPTIIYNGLKIVHPKYQKIDMHLSLSFPFSNPPAENIYHRFKKDVTRHNLLCKYYPDEFTDTNHQPKLYKNKLFIPNEAKNFALYGFSAYAALIYMYKQLVKEPKIPYKFLDLDFSYKTESTGVIIEYETPEPDHTLISVNYTSCDFFGEKTEDFAPFVDLQNNHSRYNGDTRVYFMPFQCPSIGRLDTHINVIGIHYLMVYILCRKFFCKILPGAIDNSDMYNDYYYFCKQMINEVSAVVRDKPNIVINSLPFMLTTQVLTSGYNLNMGYRISLTNNISMSKVPLPPDDPLNKCLIQANMLPMNYNPCVTRNFQDFIYTGNPIFDRAGQKI</sequence>
<dbReference type="EMBL" id="LC506465">
    <property type="protein sequence ID" value="BBO54008.1"/>
    <property type="molecule type" value="Genomic_DNA"/>
</dbReference>
<evidence type="ECO:0000256" key="5">
    <source>
        <dbReference type="ARBA" id="ARBA00022741"/>
    </source>
</evidence>
<evidence type="ECO:0000256" key="11">
    <source>
        <dbReference type="ARBA" id="ARBA00048830"/>
    </source>
</evidence>
<name>A0A5K7XX62_9VIRU</name>
<evidence type="ECO:0000256" key="3">
    <source>
        <dbReference type="ARBA" id="ARBA00022664"/>
    </source>
</evidence>
<protein>
    <recommendedName>
        <fullName evidence="10">Putative poly(A) polymerase catalytic subunit</fullName>
        <ecNumber evidence="2">2.7.7.19</ecNumber>
    </recommendedName>
</protein>
<evidence type="ECO:0000256" key="4">
    <source>
        <dbReference type="ARBA" id="ARBA00022679"/>
    </source>
</evidence>
<comment type="catalytic activity">
    <reaction evidence="11">
        <text>RNA(n) + ATP = RNA(n)-3'-adenine ribonucleotide + diphosphate</text>
        <dbReference type="Rhea" id="RHEA:11332"/>
        <dbReference type="Rhea" id="RHEA-COMP:14527"/>
        <dbReference type="Rhea" id="RHEA-COMP:17347"/>
        <dbReference type="ChEBI" id="CHEBI:30616"/>
        <dbReference type="ChEBI" id="CHEBI:33019"/>
        <dbReference type="ChEBI" id="CHEBI:140395"/>
        <dbReference type="ChEBI" id="CHEBI:173115"/>
        <dbReference type="EC" id="2.7.7.19"/>
    </reaction>
</comment>
<comment type="subcellular location">
    <subcellularLocation>
        <location evidence="1">Virion</location>
    </subcellularLocation>
</comment>
<keyword evidence="7" id="KW-0946">Virion</keyword>
<evidence type="ECO:0000259" key="12">
    <source>
        <dbReference type="Pfam" id="PF19244"/>
    </source>
</evidence>
<proteinExistence type="inferred from homology"/>
<dbReference type="Pfam" id="PF19244">
    <property type="entry name" value="Poly_A_pol_cat"/>
    <property type="match status" value="1"/>
</dbReference>
<keyword evidence="6" id="KW-0067">ATP-binding</keyword>
<evidence type="ECO:0000256" key="9">
    <source>
        <dbReference type="ARBA" id="ARBA00025732"/>
    </source>
</evidence>
<evidence type="ECO:0000256" key="2">
    <source>
        <dbReference type="ARBA" id="ARBA00012388"/>
    </source>
</evidence>
<keyword evidence="8" id="KW-0804">Transcription</keyword>
<evidence type="ECO:0000313" key="13">
    <source>
        <dbReference type="EMBL" id="BBO54008.1"/>
    </source>
</evidence>
<comment type="similarity">
    <text evidence="9">Belongs to the poxviridae poly(A) polymerase catalytic subunit family. Highly divergent.</text>
</comment>
<dbReference type="GO" id="GO:0005524">
    <property type="term" value="F:ATP binding"/>
    <property type="evidence" value="ECO:0007669"/>
    <property type="project" value="UniProtKB-KW"/>
</dbReference>
<accession>A0A5K7XX62</accession>
<keyword evidence="5" id="KW-0547">Nucleotide-binding</keyword>
<dbReference type="EC" id="2.7.7.19" evidence="2"/>
<evidence type="ECO:0000256" key="6">
    <source>
        <dbReference type="ARBA" id="ARBA00022840"/>
    </source>
</evidence>
<dbReference type="GO" id="GO:0006397">
    <property type="term" value="P:mRNA processing"/>
    <property type="evidence" value="ECO:0007669"/>
    <property type="project" value="UniProtKB-KW"/>
</dbReference>
<dbReference type="GO" id="GO:1990817">
    <property type="term" value="F:poly(A) RNA polymerase activity"/>
    <property type="evidence" value="ECO:0007669"/>
    <property type="project" value="UniProtKB-EC"/>
</dbReference>
<dbReference type="CDD" id="cd20924">
    <property type="entry name" value="polyA_pol_Asfar"/>
    <property type="match status" value="1"/>
</dbReference>
<keyword evidence="4" id="KW-0808">Transferase</keyword>
<evidence type="ECO:0000256" key="8">
    <source>
        <dbReference type="ARBA" id="ARBA00023163"/>
    </source>
</evidence>
<feature type="domain" description="Poly(A) polymerase catalytic subunit" evidence="12">
    <location>
        <begin position="32"/>
        <end position="161"/>
    </location>
</feature>
<evidence type="ECO:0000256" key="1">
    <source>
        <dbReference type="ARBA" id="ARBA00004328"/>
    </source>
</evidence>
<dbReference type="GO" id="GO:0044423">
    <property type="term" value="C:virion component"/>
    <property type="evidence" value="ECO:0007669"/>
    <property type="project" value="UniProtKB-KW"/>
</dbReference>
<organism evidence="13">
    <name type="scientific">Abalone asfa-like virus</name>
    <dbReference type="NCBI Taxonomy" id="2839893"/>
    <lineage>
        <taxon>Viruses</taxon>
        <taxon>Varidnaviria</taxon>
        <taxon>Bamfordvirae</taxon>
        <taxon>Nucleocytoviricota</taxon>
        <taxon>Pokkesviricetes</taxon>
        <taxon>Asfuvirales</taxon>
        <taxon>Asfarviridae</taxon>
    </lineage>
</organism>